<evidence type="ECO:0000313" key="1">
    <source>
        <dbReference type="EMBL" id="MBY5958058.1"/>
    </source>
</evidence>
<dbReference type="RefSeq" id="WP_222579592.1">
    <property type="nucleotide sequence ID" value="NZ_JAHVHU010000007.1"/>
</dbReference>
<accession>A0A953HNV9</accession>
<proteinExistence type="predicted"/>
<name>A0A953HNV9_9BACT</name>
<protein>
    <submittedName>
        <fullName evidence="1">Uncharacterized protein</fullName>
    </submittedName>
</protein>
<comment type="caution">
    <text evidence="1">The sequence shown here is derived from an EMBL/GenBank/DDBJ whole genome shotgun (WGS) entry which is preliminary data.</text>
</comment>
<reference evidence="1" key="1">
    <citation type="submission" date="2021-06" db="EMBL/GenBank/DDBJ databases">
        <title>44 bacteria genomes isolated from Dapeng, Shenzhen.</title>
        <authorList>
            <person name="Zheng W."/>
            <person name="Yu S."/>
            <person name="Huang Y."/>
        </authorList>
    </citation>
    <scope>NUCLEOTIDE SEQUENCE</scope>
    <source>
        <strain evidence="1">DP5N28-2</strain>
    </source>
</reference>
<organism evidence="1 2">
    <name type="scientific">Membranihabitans marinus</name>
    <dbReference type="NCBI Taxonomy" id="1227546"/>
    <lineage>
        <taxon>Bacteria</taxon>
        <taxon>Pseudomonadati</taxon>
        <taxon>Bacteroidota</taxon>
        <taxon>Saprospiria</taxon>
        <taxon>Saprospirales</taxon>
        <taxon>Saprospiraceae</taxon>
        <taxon>Membranihabitans</taxon>
    </lineage>
</organism>
<dbReference type="AlphaFoldDB" id="A0A953HNV9"/>
<keyword evidence="2" id="KW-1185">Reference proteome</keyword>
<evidence type="ECO:0000313" key="2">
    <source>
        <dbReference type="Proteomes" id="UP000753961"/>
    </source>
</evidence>
<gene>
    <name evidence="1" type="ORF">KUV50_07950</name>
</gene>
<sequence length="125" mass="14330">MMATHKEEVIRDFQNQYGRFKPMLGEAQKVILDSAVSEFPVFVFSKTLPELGVQLYESIDQKQDWYVHATSLEELVAKNVVDPSRIEDFKEVYKDPSSYFCILLLDGTVAQFAFPPIQGMPFSDN</sequence>
<dbReference type="Proteomes" id="UP000753961">
    <property type="component" value="Unassembled WGS sequence"/>
</dbReference>
<dbReference type="EMBL" id="JAHVHU010000007">
    <property type="protein sequence ID" value="MBY5958058.1"/>
    <property type="molecule type" value="Genomic_DNA"/>
</dbReference>